<keyword evidence="2" id="KW-0560">Oxidoreductase</keyword>
<dbReference type="Gene3D" id="3.40.50.720">
    <property type="entry name" value="NAD(P)-binding Rossmann-like Domain"/>
    <property type="match status" value="1"/>
</dbReference>
<dbReference type="PANTHER" id="PTHR43669:SF3">
    <property type="entry name" value="ALCOHOL DEHYDROGENASE, PUTATIVE (AFU_ORTHOLOGUE AFUA_3G03445)-RELATED"/>
    <property type="match status" value="1"/>
</dbReference>
<accession>A0ABQ3LRC5</accession>
<dbReference type="PRINTS" id="PR00080">
    <property type="entry name" value="SDRFAMILY"/>
</dbReference>
<dbReference type="PRINTS" id="PR00081">
    <property type="entry name" value="GDHRDH"/>
</dbReference>
<dbReference type="InterPro" id="IPR057326">
    <property type="entry name" value="KR_dom"/>
</dbReference>
<protein>
    <submittedName>
        <fullName evidence="5">Gluconate 5-dehydrogenase</fullName>
    </submittedName>
</protein>
<dbReference type="PROSITE" id="PS00061">
    <property type="entry name" value="ADH_SHORT"/>
    <property type="match status" value="1"/>
</dbReference>
<proteinExistence type="inferred from homology"/>
<comment type="similarity">
    <text evidence="1 3">Belongs to the short-chain dehydrogenases/reductases (SDR) family.</text>
</comment>
<feature type="domain" description="Ketoreductase" evidence="4">
    <location>
        <begin position="11"/>
        <end position="192"/>
    </location>
</feature>
<name>A0ABQ3LRC5_9SPHN</name>
<dbReference type="RefSeq" id="WP_189677387.1">
    <property type="nucleotide sequence ID" value="NZ_BNAQ01000006.1"/>
</dbReference>
<dbReference type="InterPro" id="IPR036291">
    <property type="entry name" value="NAD(P)-bd_dom_sf"/>
</dbReference>
<reference evidence="6" key="1">
    <citation type="journal article" date="2019" name="Int. J. Syst. Evol. Microbiol.">
        <title>The Global Catalogue of Microorganisms (GCM) 10K type strain sequencing project: providing services to taxonomists for standard genome sequencing and annotation.</title>
        <authorList>
            <consortium name="The Broad Institute Genomics Platform"/>
            <consortium name="The Broad Institute Genome Sequencing Center for Infectious Disease"/>
            <person name="Wu L."/>
            <person name="Ma J."/>
        </authorList>
    </citation>
    <scope>NUCLEOTIDE SEQUENCE [LARGE SCALE GENOMIC DNA]</scope>
    <source>
        <strain evidence="6">CGMCC 1.8957</strain>
    </source>
</reference>
<comment type="caution">
    <text evidence="5">The sequence shown here is derived from an EMBL/GenBank/DDBJ whole genome shotgun (WGS) entry which is preliminary data.</text>
</comment>
<sequence length="258" mass="26684">MSADLFSLSGKIALVTGASSGIGRGLSKGLAGAGARIVAVARRADRLADLVREITEAGGEAIAASADVTDAASIERAYDEAERAFGVVDVIVSNAGISSAGNFLKVDAENRDAVFDTNVRGVWNVGQTGARRLVAAKKPGAIINVASVLGLGAQPGLASYCASKGAVIQLTRSMAIDLTRYGIRVNALAPGWFRTELNTDYFDSDAGRDYLARMPARRLGTIEELVGPAIMLASEAGSFINGSVLVVDGALNAVVLWE</sequence>
<dbReference type="CDD" id="cd05233">
    <property type="entry name" value="SDR_c"/>
    <property type="match status" value="1"/>
</dbReference>
<organism evidence="5 6">
    <name type="scientific">Sphingomonas glacialis</name>
    <dbReference type="NCBI Taxonomy" id="658225"/>
    <lineage>
        <taxon>Bacteria</taxon>
        <taxon>Pseudomonadati</taxon>
        <taxon>Pseudomonadota</taxon>
        <taxon>Alphaproteobacteria</taxon>
        <taxon>Sphingomonadales</taxon>
        <taxon>Sphingomonadaceae</taxon>
        <taxon>Sphingomonas</taxon>
    </lineage>
</organism>
<dbReference type="Pfam" id="PF00106">
    <property type="entry name" value="adh_short"/>
    <property type="match status" value="1"/>
</dbReference>
<keyword evidence="6" id="KW-1185">Reference proteome</keyword>
<dbReference type="PANTHER" id="PTHR43669">
    <property type="entry name" value="5-KETO-D-GLUCONATE 5-REDUCTASE"/>
    <property type="match status" value="1"/>
</dbReference>
<dbReference type="Proteomes" id="UP000652430">
    <property type="component" value="Unassembled WGS sequence"/>
</dbReference>
<evidence type="ECO:0000313" key="6">
    <source>
        <dbReference type="Proteomes" id="UP000652430"/>
    </source>
</evidence>
<evidence type="ECO:0000313" key="5">
    <source>
        <dbReference type="EMBL" id="GHH24051.1"/>
    </source>
</evidence>
<gene>
    <name evidence="5" type="ORF">GCM10008023_35800</name>
</gene>
<evidence type="ECO:0000256" key="3">
    <source>
        <dbReference type="RuleBase" id="RU000363"/>
    </source>
</evidence>
<dbReference type="EMBL" id="BNAQ01000006">
    <property type="protein sequence ID" value="GHH24051.1"/>
    <property type="molecule type" value="Genomic_DNA"/>
</dbReference>
<evidence type="ECO:0000256" key="2">
    <source>
        <dbReference type="ARBA" id="ARBA00023002"/>
    </source>
</evidence>
<evidence type="ECO:0000256" key="1">
    <source>
        <dbReference type="ARBA" id="ARBA00006484"/>
    </source>
</evidence>
<dbReference type="SUPFAM" id="SSF51735">
    <property type="entry name" value="NAD(P)-binding Rossmann-fold domains"/>
    <property type="match status" value="1"/>
</dbReference>
<dbReference type="InterPro" id="IPR020904">
    <property type="entry name" value="Sc_DH/Rdtase_CS"/>
</dbReference>
<evidence type="ECO:0000259" key="4">
    <source>
        <dbReference type="SMART" id="SM00822"/>
    </source>
</evidence>
<dbReference type="SMART" id="SM00822">
    <property type="entry name" value="PKS_KR"/>
    <property type="match status" value="1"/>
</dbReference>
<dbReference type="InterPro" id="IPR002347">
    <property type="entry name" value="SDR_fam"/>
</dbReference>